<evidence type="ECO:0000259" key="1">
    <source>
        <dbReference type="Pfam" id="PF14417"/>
    </source>
</evidence>
<proteinExistence type="predicted"/>
<dbReference type="InterPro" id="IPR025847">
    <property type="entry name" value="MEDS_domain"/>
</dbReference>
<evidence type="ECO:0000313" key="3">
    <source>
        <dbReference type="Proteomes" id="UP001059617"/>
    </source>
</evidence>
<evidence type="ECO:0000313" key="2">
    <source>
        <dbReference type="EMBL" id="UWP80811.1"/>
    </source>
</evidence>
<reference evidence="2" key="1">
    <citation type="submission" date="2021-04" db="EMBL/GenBank/DDBJ databases">
        <authorList>
            <person name="Hartkoorn R.C."/>
            <person name="Beaudoing E."/>
            <person name="Hot D."/>
        </authorList>
    </citation>
    <scope>NUCLEOTIDE SEQUENCE</scope>
    <source>
        <strain evidence="2">NRRL B-16292</strain>
    </source>
</reference>
<reference evidence="2" key="2">
    <citation type="submission" date="2022-09" db="EMBL/GenBank/DDBJ databases">
        <title>Biosynthetic gene clusters of Dactylosporangioum fulvum.</title>
        <authorList>
            <person name="Caradec T."/>
        </authorList>
    </citation>
    <scope>NUCLEOTIDE SEQUENCE</scope>
    <source>
        <strain evidence="2">NRRL B-16292</strain>
    </source>
</reference>
<accession>A0ABY5VUP0</accession>
<keyword evidence="3" id="KW-1185">Reference proteome</keyword>
<name>A0ABY5VUP0_9ACTN</name>
<dbReference type="RefSeq" id="WP_259858573.1">
    <property type="nucleotide sequence ID" value="NZ_CP073720.1"/>
</dbReference>
<feature type="domain" description="MEDS" evidence="1">
    <location>
        <begin position="35"/>
        <end position="133"/>
    </location>
</feature>
<protein>
    <submittedName>
        <fullName evidence="2">MEDS domain-containing protein</fullName>
    </submittedName>
</protein>
<gene>
    <name evidence="2" type="ORF">Dfulv_37590</name>
</gene>
<dbReference type="Proteomes" id="UP001059617">
    <property type="component" value="Chromosome"/>
</dbReference>
<dbReference type="Pfam" id="PF14417">
    <property type="entry name" value="MEDS"/>
    <property type="match status" value="1"/>
</dbReference>
<sequence length="238" mass="26033">MGFTVRAKEWIAEGIAAGDRVWFVADEGAKPIEGARLVRIAEAYDQERIIDPPAQVRAYAAATEQALADGYAGFRVVAQVTPLIRDAVRLEAFARYEYLVEQYMSTAPMSALCAYDRRELDGQVVAELAGLHPETNVGVLFSLRAGADGEGVVLSGELDQSNRAVLGAAMRRADLGADGEEIVLNAAGLRFVDHRTLLDLEDYARERHTRVVLRTGLISAVKLVELLGLRRVRVEPAR</sequence>
<organism evidence="2 3">
    <name type="scientific">Dactylosporangium fulvum</name>
    <dbReference type="NCBI Taxonomy" id="53359"/>
    <lineage>
        <taxon>Bacteria</taxon>
        <taxon>Bacillati</taxon>
        <taxon>Actinomycetota</taxon>
        <taxon>Actinomycetes</taxon>
        <taxon>Micromonosporales</taxon>
        <taxon>Micromonosporaceae</taxon>
        <taxon>Dactylosporangium</taxon>
    </lineage>
</organism>
<dbReference type="EMBL" id="CP073720">
    <property type="protein sequence ID" value="UWP80811.1"/>
    <property type="molecule type" value="Genomic_DNA"/>
</dbReference>